<sequence length="75" mass="8022">MTAPGDARSQASQDALSAADELDRAAAHLRTAAIWPSVRYRATPLICWLRGALLAGQTLDVLATTHARRSQTGHL</sequence>
<organism evidence="1 2">
    <name type="scientific">Deinococcus soli</name>
    <name type="common">ex Cha et al. 2016</name>
    <dbReference type="NCBI Taxonomy" id="1309411"/>
    <lineage>
        <taxon>Bacteria</taxon>
        <taxon>Thermotogati</taxon>
        <taxon>Deinococcota</taxon>
        <taxon>Deinococci</taxon>
        <taxon>Deinococcales</taxon>
        <taxon>Deinococcaceae</taxon>
        <taxon>Deinococcus</taxon>
    </lineage>
</organism>
<dbReference type="Proteomes" id="UP001185331">
    <property type="component" value="Unassembled WGS sequence"/>
</dbReference>
<protein>
    <submittedName>
        <fullName evidence="1">Uncharacterized protein</fullName>
    </submittedName>
</protein>
<comment type="caution">
    <text evidence="1">The sequence shown here is derived from an EMBL/GenBank/DDBJ whole genome shotgun (WGS) entry which is preliminary data.</text>
</comment>
<proteinExistence type="predicted"/>
<dbReference type="EMBL" id="JAVDQK010000013">
    <property type="protein sequence ID" value="MDR6220406.1"/>
    <property type="molecule type" value="Genomic_DNA"/>
</dbReference>
<gene>
    <name evidence="1" type="ORF">J2Y00_004024</name>
</gene>
<evidence type="ECO:0000313" key="2">
    <source>
        <dbReference type="Proteomes" id="UP001185331"/>
    </source>
</evidence>
<dbReference type="AlphaFoldDB" id="A0AAE3XFL3"/>
<reference evidence="1" key="1">
    <citation type="submission" date="2023-07" db="EMBL/GenBank/DDBJ databases">
        <title>Sorghum-associated microbial communities from plants grown in Nebraska, USA.</title>
        <authorList>
            <person name="Schachtman D."/>
        </authorList>
    </citation>
    <scope>NUCLEOTIDE SEQUENCE</scope>
    <source>
        <strain evidence="1">BE330</strain>
    </source>
</reference>
<evidence type="ECO:0000313" key="1">
    <source>
        <dbReference type="EMBL" id="MDR6220406.1"/>
    </source>
</evidence>
<dbReference type="RefSeq" id="WP_309856784.1">
    <property type="nucleotide sequence ID" value="NZ_JAVDQJ010000011.1"/>
</dbReference>
<accession>A0AAE3XFL3</accession>
<name>A0AAE3XFL3_9DEIO</name>